<evidence type="ECO:0000256" key="1">
    <source>
        <dbReference type="SAM" id="Phobius"/>
    </source>
</evidence>
<keyword evidence="1" id="KW-0472">Membrane</keyword>
<name>A0A1T4S389_9BACT</name>
<proteinExistence type="predicted"/>
<dbReference type="Proteomes" id="UP000190367">
    <property type="component" value="Unassembled WGS sequence"/>
</dbReference>
<organism evidence="2 3">
    <name type="scientific">Chitinophaga eiseniae</name>
    <dbReference type="NCBI Taxonomy" id="634771"/>
    <lineage>
        <taxon>Bacteria</taxon>
        <taxon>Pseudomonadati</taxon>
        <taxon>Bacteroidota</taxon>
        <taxon>Chitinophagia</taxon>
        <taxon>Chitinophagales</taxon>
        <taxon>Chitinophagaceae</taxon>
        <taxon>Chitinophaga</taxon>
    </lineage>
</organism>
<reference evidence="3" key="1">
    <citation type="submission" date="2017-02" db="EMBL/GenBank/DDBJ databases">
        <authorList>
            <person name="Varghese N."/>
            <person name="Submissions S."/>
        </authorList>
    </citation>
    <scope>NUCLEOTIDE SEQUENCE [LARGE SCALE GENOMIC DNA]</scope>
    <source>
        <strain evidence="3">DSM 22224</strain>
    </source>
</reference>
<dbReference type="EMBL" id="FUWZ01000002">
    <property type="protein sequence ID" value="SKA22693.1"/>
    <property type="molecule type" value="Genomic_DNA"/>
</dbReference>
<dbReference type="STRING" id="634771.SAMN04488128_1021736"/>
<evidence type="ECO:0000313" key="2">
    <source>
        <dbReference type="EMBL" id="SKA22693.1"/>
    </source>
</evidence>
<accession>A0A1T4S389</accession>
<feature type="transmembrane region" description="Helical" evidence="1">
    <location>
        <begin position="34"/>
        <end position="55"/>
    </location>
</feature>
<feature type="transmembrane region" description="Helical" evidence="1">
    <location>
        <begin position="62"/>
        <end position="83"/>
    </location>
</feature>
<evidence type="ECO:0000313" key="3">
    <source>
        <dbReference type="Proteomes" id="UP000190367"/>
    </source>
</evidence>
<dbReference type="RefSeq" id="WP_078670165.1">
    <property type="nucleotide sequence ID" value="NZ_FUWZ01000002.1"/>
</dbReference>
<protein>
    <submittedName>
        <fullName evidence="2">Uncharacterized protein</fullName>
    </submittedName>
</protein>
<keyword evidence="1" id="KW-0812">Transmembrane</keyword>
<keyword evidence="3" id="KW-1185">Reference proteome</keyword>
<keyword evidence="1" id="KW-1133">Transmembrane helix</keyword>
<gene>
    <name evidence="2" type="ORF">SAMN04488128_1021736</name>
</gene>
<sequence>MRNFRWMTAYLTAVPLLIFFIALAAGKGDNLDTAGILLGMLVVAYGIVGVMLLIAEDREEGLALLLSGFLIMLAAFITGWIILI</sequence>
<dbReference type="AlphaFoldDB" id="A0A1T4S389"/>